<feature type="domain" description="Peptidase M48" evidence="7">
    <location>
        <begin position="80"/>
        <end position="166"/>
    </location>
</feature>
<proteinExistence type="predicted"/>
<sequence length="668" mass="74553">MIDLSNSVRPYVLKLLVVLGLVSFSGSPIFSQSKPGEFDAELYAQLVRQSNVQFTNLIKSKTVLADHKGWKKPIDKAFGKLSKNSGNPPFPLVYKIVKEPSFNAFAMAGGQFCIHSGALDSLDEIIKQKEADAAQKLDFHRERYIAGVLSHELAHFYNRHVFNSVKKFYALKDEPSGKAFLENSKFSQEQELDADQTGLFLLDKAGYGGDFMLITLQTLNEVEQSYKEALASSKADKTRPELIGSHYFSSHPSPNERLSRLKTDKQELYSFLAKMEKTFDDIQLGRNLDEARSNLEDGLKKFPENTYLSKALAVCMHKIWMATASNEELKLKPVLDMPSFRDTMVFPPDKSKRAVMRIVPGNEAAYNRALKAYREVIVKTDDPYFLSNYAVLLSYSADEKDLDVAVNVANQAFQAEGTVALANNLGVVLFWTDKKEEAKELFNRLALSIDQKIRTLASQSGNNPQIAQYLRTIGQSTAQKQQVDPDYIYENFTPILNIALVESYSAVDPKSKGLASYYLTNYDSTSGWAKVLAKIHSIELTAPTAPNEVNAFKVGGVGPGDKLEDLLKNWGKPTRIKTDKKSGLEYFEYDNKETAFILDMGTVVQVNVVGDASPGLGQGITVGSSKPAAEKLLGSKFRKQGEYHDYYEKGKAFVKYNKHGKIDLLVVQ</sequence>
<dbReference type="Pfam" id="PF01435">
    <property type="entry name" value="Peptidase_M48"/>
    <property type="match status" value="2"/>
</dbReference>
<dbReference type="PANTHER" id="PTHR22726:SF1">
    <property type="entry name" value="METALLOENDOPEPTIDASE OMA1, MITOCHONDRIAL"/>
    <property type="match status" value="1"/>
</dbReference>
<protein>
    <submittedName>
        <fullName evidence="8">Peptidase, M48 domain protein</fullName>
    </submittedName>
</protein>
<keyword evidence="3" id="KW-0479">Metal-binding</keyword>
<dbReference type="SUPFAM" id="SSF48452">
    <property type="entry name" value="TPR-like"/>
    <property type="match status" value="1"/>
</dbReference>
<reference evidence="8 9" key="1">
    <citation type="submission" date="2012-08" db="EMBL/GenBank/DDBJ databases">
        <authorList>
            <person name="Harkins D.M."/>
            <person name="Durkin A.S."/>
            <person name="Selengut J.D."/>
            <person name="Sanka R."/>
            <person name="DePew J."/>
            <person name="Purushe J."/>
            <person name="Matthias M.A."/>
            <person name="Vinetz J.M."/>
            <person name="Sutton G.G."/>
            <person name="Nelson W.C."/>
            <person name="Fouts D.E."/>
        </authorList>
    </citation>
    <scope>NUCLEOTIDE SEQUENCE [LARGE SCALE GENOMIC DNA]</scope>
    <source>
        <strain evidence="8 9">MMD4847</strain>
    </source>
</reference>
<keyword evidence="9" id="KW-1185">Reference proteome</keyword>
<evidence type="ECO:0000256" key="6">
    <source>
        <dbReference type="ARBA" id="ARBA00023049"/>
    </source>
</evidence>
<feature type="domain" description="Peptidase M48" evidence="7">
    <location>
        <begin position="184"/>
        <end position="263"/>
    </location>
</feature>
<evidence type="ECO:0000259" key="7">
    <source>
        <dbReference type="Pfam" id="PF01435"/>
    </source>
</evidence>
<dbReference type="CDD" id="cd07324">
    <property type="entry name" value="M48C_Oma1-like"/>
    <property type="match status" value="1"/>
</dbReference>
<dbReference type="Gene3D" id="1.25.40.10">
    <property type="entry name" value="Tetratricopeptide repeat domain"/>
    <property type="match status" value="1"/>
</dbReference>
<keyword evidence="4" id="KW-0378">Hydrolase</keyword>
<evidence type="ECO:0000313" key="8">
    <source>
        <dbReference type="EMBL" id="EJZ40297.1"/>
    </source>
</evidence>
<dbReference type="InterPro" id="IPR011990">
    <property type="entry name" value="TPR-like_helical_dom_sf"/>
</dbReference>
<dbReference type="Gene3D" id="3.30.2010.10">
    <property type="entry name" value="Metalloproteases ('zincins'), catalytic domain"/>
    <property type="match status" value="1"/>
</dbReference>
<dbReference type="EMBL" id="AHOM02000010">
    <property type="protein sequence ID" value="EJZ40297.1"/>
    <property type="molecule type" value="Genomic_DNA"/>
</dbReference>
<evidence type="ECO:0000256" key="3">
    <source>
        <dbReference type="ARBA" id="ARBA00022723"/>
    </source>
</evidence>
<accession>A0ABP2R7X0</accession>
<organism evidence="8 9">
    <name type="scientific">Leptospira licerasiae str. MMD4847</name>
    <dbReference type="NCBI Taxonomy" id="1049971"/>
    <lineage>
        <taxon>Bacteria</taxon>
        <taxon>Pseudomonadati</taxon>
        <taxon>Spirochaetota</taxon>
        <taxon>Spirochaetia</taxon>
        <taxon>Leptospirales</taxon>
        <taxon>Leptospiraceae</taxon>
        <taxon>Leptospira</taxon>
    </lineage>
</organism>
<name>A0ABP2R7X0_9LEPT</name>
<comment type="cofactor">
    <cofactor evidence="1">
        <name>Zn(2+)</name>
        <dbReference type="ChEBI" id="CHEBI:29105"/>
    </cofactor>
</comment>
<keyword evidence="5" id="KW-0862">Zinc</keyword>
<gene>
    <name evidence="8" type="ORF">LEP1GSC178_0768</name>
</gene>
<dbReference type="InterPro" id="IPR001915">
    <property type="entry name" value="Peptidase_M48"/>
</dbReference>
<evidence type="ECO:0000256" key="2">
    <source>
        <dbReference type="ARBA" id="ARBA00022670"/>
    </source>
</evidence>
<evidence type="ECO:0000256" key="4">
    <source>
        <dbReference type="ARBA" id="ARBA00022801"/>
    </source>
</evidence>
<dbReference type="Proteomes" id="UP000018720">
    <property type="component" value="Unassembled WGS sequence"/>
</dbReference>
<dbReference type="PANTHER" id="PTHR22726">
    <property type="entry name" value="METALLOENDOPEPTIDASE OMA1"/>
    <property type="match status" value="1"/>
</dbReference>
<comment type="caution">
    <text evidence="8">The sequence shown here is derived from an EMBL/GenBank/DDBJ whole genome shotgun (WGS) entry which is preliminary data.</text>
</comment>
<dbReference type="InterPro" id="IPR051156">
    <property type="entry name" value="Mito/Outer_Membr_Metalloprot"/>
</dbReference>
<dbReference type="RefSeq" id="WP_008593791.1">
    <property type="nucleotide sequence ID" value="NZ_AHOM02000010.1"/>
</dbReference>
<keyword evidence="2" id="KW-0645">Protease</keyword>
<evidence type="ECO:0000313" key="9">
    <source>
        <dbReference type="Proteomes" id="UP000018720"/>
    </source>
</evidence>
<keyword evidence="6" id="KW-0482">Metalloprotease</keyword>
<evidence type="ECO:0000256" key="5">
    <source>
        <dbReference type="ARBA" id="ARBA00022833"/>
    </source>
</evidence>
<evidence type="ECO:0000256" key="1">
    <source>
        <dbReference type="ARBA" id="ARBA00001947"/>
    </source>
</evidence>